<dbReference type="GO" id="GO:0000978">
    <property type="term" value="F:RNA polymerase II cis-regulatory region sequence-specific DNA binding"/>
    <property type="evidence" value="ECO:0007669"/>
    <property type="project" value="InterPro"/>
</dbReference>
<organism evidence="10 11">
    <name type="scientific">Acaromyces ingoldii</name>
    <dbReference type="NCBI Taxonomy" id="215250"/>
    <lineage>
        <taxon>Eukaryota</taxon>
        <taxon>Fungi</taxon>
        <taxon>Dikarya</taxon>
        <taxon>Basidiomycota</taxon>
        <taxon>Ustilaginomycotina</taxon>
        <taxon>Exobasidiomycetes</taxon>
        <taxon>Exobasidiales</taxon>
        <taxon>Cryptobasidiaceae</taxon>
        <taxon>Acaromyces</taxon>
    </lineage>
</organism>
<feature type="compositionally biased region" description="Polar residues" evidence="8">
    <location>
        <begin position="709"/>
        <end position="720"/>
    </location>
</feature>
<feature type="compositionally biased region" description="Basic and acidic residues" evidence="8">
    <location>
        <begin position="832"/>
        <end position="842"/>
    </location>
</feature>
<dbReference type="PROSITE" id="PS50157">
    <property type="entry name" value="ZINC_FINGER_C2H2_2"/>
    <property type="match status" value="2"/>
</dbReference>
<dbReference type="SMART" id="SM00355">
    <property type="entry name" value="ZnF_C2H2"/>
    <property type="match status" value="2"/>
</dbReference>
<evidence type="ECO:0000256" key="8">
    <source>
        <dbReference type="SAM" id="MobiDB-lite"/>
    </source>
</evidence>
<dbReference type="InParanoid" id="A0A316YQJ2"/>
<evidence type="ECO:0000313" key="11">
    <source>
        <dbReference type="Proteomes" id="UP000245768"/>
    </source>
</evidence>
<dbReference type="GO" id="GO:0008270">
    <property type="term" value="F:zinc ion binding"/>
    <property type="evidence" value="ECO:0007669"/>
    <property type="project" value="UniProtKB-KW"/>
</dbReference>
<feature type="compositionally biased region" description="Low complexity" evidence="8">
    <location>
        <begin position="44"/>
        <end position="73"/>
    </location>
</feature>
<dbReference type="PANTHER" id="PTHR40626:SF32">
    <property type="entry name" value="ZINC FINGER PROTEIN RST2"/>
    <property type="match status" value="1"/>
</dbReference>
<gene>
    <name evidence="10" type="ORF">FA10DRAFT_72287</name>
</gene>
<evidence type="ECO:0000256" key="6">
    <source>
        <dbReference type="ARBA" id="ARBA00023242"/>
    </source>
</evidence>
<keyword evidence="6" id="KW-0539">Nucleus</keyword>
<dbReference type="InterPro" id="IPR036236">
    <property type="entry name" value="Znf_C2H2_sf"/>
</dbReference>
<feature type="region of interest" description="Disordered" evidence="8">
    <location>
        <begin position="608"/>
        <end position="1004"/>
    </location>
</feature>
<feature type="compositionally biased region" description="Acidic residues" evidence="8">
    <location>
        <begin position="994"/>
        <end position="1004"/>
    </location>
</feature>
<evidence type="ECO:0000256" key="7">
    <source>
        <dbReference type="PROSITE-ProRule" id="PRU00042"/>
    </source>
</evidence>
<dbReference type="Proteomes" id="UP000245768">
    <property type="component" value="Unassembled WGS sequence"/>
</dbReference>
<protein>
    <recommendedName>
        <fullName evidence="9">C2H2-type domain-containing protein</fullName>
    </recommendedName>
</protein>
<evidence type="ECO:0000256" key="3">
    <source>
        <dbReference type="ARBA" id="ARBA00022737"/>
    </source>
</evidence>
<feature type="region of interest" description="Disordered" evidence="8">
    <location>
        <begin position="297"/>
        <end position="340"/>
    </location>
</feature>
<comment type="subcellular location">
    <subcellularLocation>
        <location evidence="1">Nucleus</location>
    </subcellularLocation>
</comment>
<evidence type="ECO:0000313" key="10">
    <source>
        <dbReference type="EMBL" id="PWN91647.1"/>
    </source>
</evidence>
<feature type="compositionally biased region" description="Low complexity" evidence="8">
    <location>
        <begin position="126"/>
        <end position="146"/>
    </location>
</feature>
<keyword evidence="5" id="KW-0862">Zinc</keyword>
<evidence type="ECO:0000256" key="1">
    <source>
        <dbReference type="ARBA" id="ARBA00004123"/>
    </source>
</evidence>
<dbReference type="InterPro" id="IPR013087">
    <property type="entry name" value="Znf_C2H2_type"/>
</dbReference>
<feature type="region of interest" description="Disordered" evidence="8">
    <location>
        <begin position="358"/>
        <end position="409"/>
    </location>
</feature>
<dbReference type="OrthoDB" id="10018191at2759"/>
<feature type="compositionally biased region" description="Gly residues" evidence="8">
    <location>
        <begin position="322"/>
        <end position="337"/>
    </location>
</feature>
<dbReference type="GO" id="GO:0000981">
    <property type="term" value="F:DNA-binding transcription factor activity, RNA polymerase II-specific"/>
    <property type="evidence" value="ECO:0007669"/>
    <property type="project" value="InterPro"/>
</dbReference>
<dbReference type="PANTHER" id="PTHR40626">
    <property type="entry name" value="MIP31509P"/>
    <property type="match status" value="1"/>
</dbReference>
<accession>A0A316YQJ2</accession>
<dbReference type="RefSeq" id="XP_025378845.1">
    <property type="nucleotide sequence ID" value="XM_025525661.1"/>
</dbReference>
<feature type="domain" description="C2H2-type" evidence="9">
    <location>
        <begin position="219"/>
        <end position="249"/>
    </location>
</feature>
<keyword evidence="3" id="KW-0677">Repeat</keyword>
<feature type="compositionally biased region" description="Basic and acidic residues" evidence="8">
    <location>
        <begin position="944"/>
        <end position="957"/>
    </location>
</feature>
<evidence type="ECO:0000256" key="4">
    <source>
        <dbReference type="ARBA" id="ARBA00022771"/>
    </source>
</evidence>
<dbReference type="GO" id="GO:0000785">
    <property type="term" value="C:chromatin"/>
    <property type="evidence" value="ECO:0007669"/>
    <property type="project" value="TreeGrafter"/>
</dbReference>
<feature type="compositionally biased region" description="Basic and acidic residues" evidence="8">
    <location>
        <begin position="860"/>
        <end position="869"/>
    </location>
</feature>
<feature type="domain" description="C2H2-type" evidence="9">
    <location>
        <begin position="250"/>
        <end position="277"/>
    </location>
</feature>
<feature type="compositionally biased region" description="Low complexity" evidence="8">
    <location>
        <begin position="297"/>
        <end position="309"/>
    </location>
</feature>
<dbReference type="InterPro" id="IPR051059">
    <property type="entry name" value="VerF-like"/>
</dbReference>
<dbReference type="SUPFAM" id="SSF57667">
    <property type="entry name" value="beta-beta-alpha zinc fingers"/>
    <property type="match status" value="1"/>
</dbReference>
<dbReference type="EMBL" id="KZ819635">
    <property type="protein sequence ID" value="PWN91647.1"/>
    <property type="molecule type" value="Genomic_DNA"/>
</dbReference>
<proteinExistence type="predicted"/>
<feature type="compositionally biased region" description="Polar residues" evidence="8">
    <location>
        <begin position="29"/>
        <end position="42"/>
    </location>
</feature>
<feature type="region of interest" description="Disordered" evidence="8">
    <location>
        <begin position="21"/>
        <end position="92"/>
    </location>
</feature>
<evidence type="ECO:0000259" key="9">
    <source>
        <dbReference type="PROSITE" id="PS50157"/>
    </source>
</evidence>
<keyword evidence="4 7" id="KW-0863">Zinc-finger</keyword>
<keyword evidence="2" id="KW-0479">Metal-binding</keyword>
<name>A0A316YQJ2_9BASI</name>
<feature type="compositionally biased region" description="Low complexity" evidence="8">
    <location>
        <begin position="666"/>
        <end position="683"/>
    </location>
</feature>
<evidence type="ECO:0000256" key="5">
    <source>
        <dbReference type="ARBA" id="ARBA00022833"/>
    </source>
</evidence>
<dbReference type="GO" id="GO:0005634">
    <property type="term" value="C:nucleus"/>
    <property type="evidence" value="ECO:0007669"/>
    <property type="project" value="UniProtKB-SubCell"/>
</dbReference>
<sequence length="1004" mass="103037">MSIPGQPLSAAHSPGLMSHYHYAAGHHNPTGSSAPSFAQHSDQGAAAAGPGSGAVGSASTVNGYSSAAAAQSPSHHHHPSHMTHASVSDGASIHHRPTQATYYSNPYQPYPSTVGTSAFGVTPGLASSSTAMPSSTASRSASSMQAPSHLVASRSMSLTNTPSTTGSANGTQKASMRRRKSSNDGANATASNDDDDSDKGSKMKAGNGEASGSGNVTMFQCRGFGDCRMVFTRSEHLARHVRKHTGERPFRCHCGKAFSRLDNLRQHAQTVHADESERNEVMMAELVSLHSSLAASAAQSQHAHAQVLSKRGTSPSSNGGTPTAGGVSGVGAGAGAGGRRKSSVAKGAAASAAAAAAGNKKRLSKDHSSNSGPSSQVSTPLAAPGEGGHSPQSYLSPHPSLPSAGQAQPMPAYGAYPAAYPGQPTSASPHGVYPAQGYGFPQAAPPVDMILNPNLAPRFGQAYGDPALSAQGPPVPHQQNGAAYYGSSGAFAEQGYAHPAAPPSFAAFTPAGHDVAAADYPGASTASYEHYGSQGQTVDSVVETPTAPAAYQLPVEWRPFEQRRTSLQSDALPGSDSLDGYSLGATSLRSSYQSTLSAHLQMRTPVLRKGGAASPPGSSHGLRPPSSAGRPGSPTERPVLPPLSSLSRPGTGHGPPLTSPMVPRTSGSSAAAPPFSSSGRPSSTMDGLAPTLPSLGDSLSADGERRPFTASSNAAASSRPVSRGSVLDPPSNLYGLSGDATGTRPLSSARLPSSSLRSGLSSFSQARSSQPSTQLPSLRDTPVTAVGESPRKTSPPSGSSPFRFQVPPSPRDAVGGYGSRGGLGTGAGMSSIDRRPVSRDRLSFGPLPSLATSLGAKRPSISDERDSPSKRLRPFTSGDIPTPPKFGESSERGYRRGDLPEGKDGKAADEADDEEYRPPPKTASVVDSSVSGATRRVSIANLLDHQRSRRDVDERRLTTANDDPERLTTMGSLFDPTPTPSRPGTALQQKVKEEDENDELAASP</sequence>
<feature type="compositionally biased region" description="Polar residues" evidence="8">
    <location>
        <begin position="154"/>
        <end position="174"/>
    </location>
</feature>
<feature type="compositionally biased region" description="Low complexity" evidence="8">
    <location>
        <begin position="744"/>
        <end position="772"/>
    </location>
</feature>
<feature type="compositionally biased region" description="Gly residues" evidence="8">
    <location>
        <begin position="815"/>
        <end position="827"/>
    </location>
</feature>
<dbReference type="GeneID" id="37047577"/>
<keyword evidence="11" id="KW-1185">Reference proteome</keyword>
<dbReference type="AlphaFoldDB" id="A0A316YQJ2"/>
<feature type="region of interest" description="Disordered" evidence="8">
    <location>
        <begin position="125"/>
        <end position="215"/>
    </location>
</feature>
<evidence type="ECO:0000256" key="2">
    <source>
        <dbReference type="ARBA" id="ARBA00022723"/>
    </source>
</evidence>
<reference evidence="10 11" key="1">
    <citation type="journal article" date="2018" name="Mol. Biol. Evol.">
        <title>Broad Genomic Sampling Reveals a Smut Pathogenic Ancestry of the Fungal Clade Ustilaginomycotina.</title>
        <authorList>
            <person name="Kijpornyongpan T."/>
            <person name="Mondo S.J."/>
            <person name="Barry K."/>
            <person name="Sandor L."/>
            <person name="Lee J."/>
            <person name="Lipzen A."/>
            <person name="Pangilinan J."/>
            <person name="LaButti K."/>
            <person name="Hainaut M."/>
            <person name="Henrissat B."/>
            <person name="Grigoriev I.V."/>
            <person name="Spatafora J.W."/>
            <person name="Aime M.C."/>
        </authorList>
    </citation>
    <scope>NUCLEOTIDE SEQUENCE [LARGE SCALE GENOMIC DNA]</scope>
    <source>
        <strain evidence="10 11">MCA 4198</strain>
    </source>
</reference>
<dbReference type="FunFam" id="3.30.160.60:FF:002343">
    <property type="entry name" value="Zinc finger protein 33A"/>
    <property type="match status" value="1"/>
</dbReference>
<dbReference type="Gene3D" id="3.30.160.60">
    <property type="entry name" value="Classic Zinc Finger"/>
    <property type="match status" value="2"/>
</dbReference>
<feature type="compositionally biased region" description="Basic and acidic residues" evidence="8">
    <location>
        <begin position="888"/>
        <end position="909"/>
    </location>
</feature>
<feature type="compositionally biased region" description="Polar residues" evidence="8">
    <location>
        <begin position="792"/>
        <end position="802"/>
    </location>
</feature>
<feature type="compositionally biased region" description="Low complexity" evidence="8">
    <location>
        <begin position="610"/>
        <end position="634"/>
    </location>
</feature>
<dbReference type="STRING" id="215250.A0A316YQJ2"/>
<feature type="compositionally biased region" description="Polar residues" evidence="8">
    <location>
        <begin position="369"/>
        <end position="379"/>
    </location>
</feature>